<dbReference type="Pfam" id="PF25954">
    <property type="entry name" value="Beta-barrel_RND_2"/>
    <property type="match status" value="1"/>
</dbReference>
<accession>A0A7S9LR54</accession>
<dbReference type="GO" id="GO:0015562">
    <property type="term" value="F:efflux transmembrane transporter activity"/>
    <property type="evidence" value="ECO:0007669"/>
    <property type="project" value="TreeGrafter"/>
</dbReference>
<dbReference type="FunFam" id="2.40.30.170:FF:000010">
    <property type="entry name" value="Efflux RND transporter periplasmic adaptor subunit"/>
    <property type="match status" value="1"/>
</dbReference>
<protein>
    <submittedName>
        <fullName evidence="5">Efflux RND transporter periplasmic adaptor subunit</fullName>
    </submittedName>
</protein>
<name>A0A7S9LR54_9RHOB</name>
<evidence type="ECO:0000313" key="6">
    <source>
        <dbReference type="Proteomes" id="UP000594800"/>
    </source>
</evidence>
<dbReference type="AlphaFoldDB" id="A0A7S9LR54"/>
<dbReference type="Gene3D" id="2.40.420.20">
    <property type="match status" value="1"/>
</dbReference>
<feature type="domain" description="Multidrug resistance protein MdtA-like barrel-sandwich hybrid" evidence="2">
    <location>
        <begin position="81"/>
        <end position="202"/>
    </location>
</feature>
<dbReference type="InterPro" id="IPR006143">
    <property type="entry name" value="RND_pump_MFP"/>
</dbReference>
<dbReference type="RefSeq" id="WP_196102891.1">
    <property type="nucleotide sequence ID" value="NZ_CP064942.1"/>
</dbReference>
<evidence type="ECO:0000259" key="2">
    <source>
        <dbReference type="Pfam" id="PF25917"/>
    </source>
</evidence>
<feature type="domain" description="CusB-like beta-barrel" evidence="3">
    <location>
        <begin position="215"/>
        <end position="285"/>
    </location>
</feature>
<dbReference type="Pfam" id="PF25989">
    <property type="entry name" value="YknX_C"/>
    <property type="match status" value="1"/>
</dbReference>
<organism evidence="5 6">
    <name type="scientific">Pontivivens ytuae</name>
    <dbReference type="NCBI Taxonomy" id="2789856"/>
    <lineage>
        <taxon>Bacteria</taxon>
        <taxon>Pseudomonadati</taxon>
        <taxon>Pseudomonadota</taxon>
        <taxon>Alphaproteobacteria</taxon>
        <taxon>Rhodobacterales</taxon>
        <taxon>Paracoccaceae</taxon>
        <taxon>Pontivivens</taxon>
    </lineage>
</organism>
<dbReference type="EMBL" id="CP064942">
    <property type="protein sequence ID" value="QPH53682.1"/>
    <property type="molecule type" value="Genomic_DNA"/>
</dbReference>
<dbReference type="InterPro" id="IPR058792">
    <property type="entry name" value="Beta-barrel_RND_2"/>
</dbReference>
<feature type="domain" description="YknX-like C-terminal permuted SH3-like" evidence="4">
    <location>
        <begin position="292"/>
        <end position="358"/>
    </location>
</feature>
<dbReference type="InterPro" id="IPR058625">
    <property type="entry name" value="MdtA-like_BSH"/>
</dbReference>
<comment type="similarity">
    <text evidence="1">Belongs to the membrane fusion protein (MFP) (TC 8.A.1) family.</text>
</comment>
<evidence type="ECO:0000256" key="1">
    <source>
        <dbReference type="ARBA" id="ARBA00009477"/>
    </source>
</evidence>
<proteinExistence type="inferred from homology"/>
<evidence type="ECO:0000259" key="3">
    <source>
        <dbReference type="Pfam" id="PF25954"/>
    </source>
</evidence>
<dbReference type="Gene3D" id="2.40.30.170">
    <property type="match status" value="1"/>
</dbReference>
<dbReference type="SUPFAM" id="SSF111369">
    <property type="entry name" value="HlyD-like secretion proteins"/>
    <property type="match status" value="1"/>
</dbReference>
<gene>
    <name evidence="5" type="ORF">I0K15_18175</name>
</gene>
<dbReference type="PANTHER" id="PTHR30469">
    <property type="entry name" value="MULTIDRUG RESISTANCE PROTEIN MDTA"/>
    <property type="match status" value="1"/>
</dbReference>
<reference evidence="5 6" key="1">
    <citation type="submission" date="2020-11" db="EMBL/GenBank/DDBJ databases">
        <title>Description of Pontivivens ytuae sp. nov. isolated from deep sea sediment of Mariana Trench.</title>
        <authorList>
            <person name="Wang Z."/>
            <person name="Sun Q.-L."/>
            <person name="Xu X.-D."/>
            <person name="Tang Y.-Z."/>
            <person name="Zhang J."/>
        </authorList>
    </citation>
    <scope>NUCLEOTIDE SEQUENCE [LARGE SCALE GENOMIC DNA]</scope>
    <source>
        <strain evidence="5 6">MT2928</strain>
    </source>
</reference>
<dbReference type="Gene3D" id="1.10.287.470">
    <property type="entry name" value="Helix hairpin bin"/>
    <property type="match status" value="1"/>
</dbReference>
<evidence type="ECO:0000259" key="4">
    <source>
        <dbReference type="Pfam" id="PF25989"/>
    </source>
</evidence>
<evidence type="ECO:0000313" key="5">
    <source>
        <dbReference type="EMBL" id="QPH53682.1"/>
    </source>
</evidence>
<keyword evidence="6" id="KW-1185">Reference proteome</keyword>
<dbReference type="Proteomes" id="UP000594800">
    <property type="component" value="Chromosome"/>
</dbReference>
<dbReference type="KEGG" id="poz:I0K15_18175"/>
<dbReference type="NCBIfam" id="TIGR01730">
    <property type="entry name" value="RND_mfp"/>
    <property type="match status" value="1"/>
</dbReference>
<sequence length="393" mass="40949">MIRALTLILVIAATVLAYARKDVIGDFLSAAGNWLVPTGVASANAASSVSVPSVPVVTRAVEAHRFTQIYSTVATVVPREAVVLTPLVAGIITQIGFEEGAEVAAGTTLFQVDAGQARAELAAAEARALEAAVAEERGAALLDRNVISEALRDQQRTAEAVANAEVERLRATLADHTVRAPFDGVASAREVSIGAFVTPGMPLAELKDVSVVRAEFALPERHLAQARAGLRVTATAAAWPDEVFEGQITLVGTRVDTASRTAPLRAEIPNPAGRLVPGMLLNLTIELGHRDGLAVPAGAVTTGNGGMHVFRIRDGIAERIPIAVRSRDESLVEVAGDLFAGDRVVVDGAMRVRPGAPVVETPSADAALPPAALRRNRSTTDIVTATFAEGDAE</sequence>
<dbReference type="Gene3D" id="2.40.50.100">
    <property type="match status" value="1"/>
</dbReference>
<dbReference type="GO" id="GO:1990281">
    <property type="term" value="C:efflux pump complex"/>
    <property type="evidence" value="ECO:0007669"/>
    <property type="project" value="TreeGrafter"/>
</dbReference>
<dbReference type="InterPro" id="IPR058637">
    <property type="entry name" value="YknX-like_C"/>
</dbReference>
<dbReference type="Pfam" id="PF25917">
    <property type="entry name" value="BSH_RND"/>
    <property type="match status" value="1"/>
</dbReference>
<dbReference type="PANTHER" id="PTHR30469:SF11">
    <property type="entry name" value="BLL4320 PROTEIN"/>
    <property type="match status" value="1"/>
</dbReference>